<keyword evidence="3" id="KW-1185">Reference proteome</keyword>
<dbReference type="EMBL" id="MU155216">
    <property type="protein sequence ID" value="KAF9479284.1"/>
    <property type="molecule type" value="Genomic_DNA"/>
</dbReference>
<keyword evidence="1" id="KW-0732">Signal</keyword>
<organism evidence="2 3">
    <name type="scientific">Pholiota conissans</name>
    <dbReference type="NCBI Taxonomy" id="109636"/>
    <lineage>
        <taxon>Eukaryota</taxon>
        <taxon>Fungi</taxon>
        <taxon>Dikarya</taxon>
        <taxon>Basidiomycota</taxon>
        <taxon>Agaricomycotina</taxon>
        <taxon>Agaricomycetes</taxon>
        <taxon>Agaricomycetidae</taxon>
        <taxon>Agaricales</taxon>
        <taxon>Agaricineae</taxon>
        <taxon>Strophariaceae</taxon>
        <taxon>Pholiota</taxon>
    </lineage>
</organism>
<evidence type="ECO:0000313" key="3">
    <source>
        <dbReference type="Proteomes" id="UP000807469"/>
    </source>
</evidence>
<proteinExistence type="predicted"/>
<reference evidence="2" key="1">
    <citation type="submission" date="2020-11" db="EMBL/GenBank/DDBJ databases">
        <authorList>
            <consortium name="DOE Joint Genome Institute"/>
            <person name="Ahrendt S."/>
            <person name="Riley R."/>
            <person name="Andreopoulos W."/>
            <person name="Labutti K."/>
            <person name="Pangilinan J."/>
            <person name="Ruiz-Duenas F.J."/>
            <person name="Barrasa J.M."/>
            <person name="Sanchez-Garcia M."/>
            <person name="Camarero S."/>
            <person name="Miyauchi S."/>
            <person name="Serrano A."/>
            <person name="Linde D."/>
            <person name="Babiker R."/>
            <person name="Drula E."/>
            <person name="Ayuso-Fernandez I."/>
            <person name="Pacheco R."/>
            <person name="Padilla G."/>
            <person name="Ferreira P."/>
            <person name="Barriuso J."/>
            <person name="Kellner H."/>
            <person name="Castanera R."/>
            <person name="Alfaro M."/>
            <person name="Ramirez L."/>
            <person name="Pisabarro A.G."/>
            <person name="Kuo A."/>
            <person name="Tritt A."/>
            <person name="Lipzen A."/>
            <person name="He G."/>
            <person name="Yan M."/>
            <person name="Ng V."/>
            <person name="Cullen D."/>
            <person name="Martin F."/>
            <person name="Rosso M.-N."/>
            <person name="Henrissat B."/>
            <person name="Hibbett D."/>
            <person name="Martinez A.T."/>
            <person name="Grigoriev I.V."/>
        </authorList>
    </citation>
    <scope>NUCLEOTIDE SEQUENCE</scope>
    <source>
        <strain evidence="2">CIRM-BRFM 674</strain>
    </source>
</reference>
<evidence type="ECO:0000256" key="1">
    <source>
        <dbReference type="SAM" id="SignalP"/>
    </source>
</evidence>
<dbReference type="Proteomes" id="UP000807469">
    <property type="component" value="Unassembled WGS sequence"/>
</dbReference>
<dbReference type="AlphaFoldDB" id="A0A9P5Z194"/>
<evidence type="ECO:0000313" key="2">
    <source>
        <dbReference type="EMBL" id="KAF9479284.1"/>
    </source>
</evidence>
<name>A0A9P5Z194_9AGAR</name>
<sequence>MVPSLFTFSLLFLCVGCALAVDITIIPPLVLISGSPAVLAWVGGTPPYSAQVFTSGLLGLPILIDTIATASLLPAAEWTVSVPDGVTSVFFVVEDAVLDIAQTDSIPIQSGLGLPLAK</sequence>
<accession>A0A9P5Z194</accession>
<gene>
    <name evidence="2" type="ORF">BDN70DRAFT_895072</name>
</gene>
<comment type="caution">
    <text evidence="2">The sequence shown here is derived from an EMBL/GenBank/DDBJ whole genome shotgun (WGS) entry which is preliminary data.</text>
</comment>
<feature type="signal peptide" evidence="1">
    <location>
        <begin position="1"/>
        <end position="20"/>
    </location>
</feature>
<protein>
    <submittedName>
        <fullName evidence="2">Uncharacterized protein</fullName>
    </submittedName>
</protein>
<feature type="chain" id="PRO_5040300633" evidence="1">
    <location>
        <begin position="21"/>
        <end position="118"/>
    </location>
</feature>